<evidence type="ECO:0000256" key="10">
    <source>
        <dbReference type="ARBA" id="ARBA00025699"/>
    </source>
</evidence>
<dbReference type="PIRSF" id="PIRSF015601">
    <property type="entry name" value="MTase_slr0722"/>
    <property type="match status" value="1"/>
</dbReference>
<dbReference type="EC" id="2.1.1.193" evidence="3 12"/>
<dbReference type="InterPro" id="IPR029026">
    <property type="entry name" value="tRNA_m1G_MTases_N"/>
</dbReference>
<accession>A0A2D2LTX3</accession>
<evidence type="ECO:0000256" key="4">
    <source>
        <dbReference type="ARBA" id="ARBA00013673"/>
    </source>
</evidence>
<dbReference type="EMBL" id="CP024443">
    <property type="protein sequence ID" value="ATR78479.1"/>
    <property type="molecule type" value="Genomic_DNA"/>
</dbReference>
<feature type="domain" description="Ribosomal RNA small subunit methyltransferase E PUA-like" evidence="14">
    <location>
        <begin position="20"/>
        <end position="66"/>
    </location>
</feature>
<dbReference type="GO" id="GO:0070042">
    <property type="term" value="F:rRNA (uridine-N3-)-methyltransferase activity"/>
    <property type="evidence" value="ECO:0007669"/>
    <property type="project" value="TreeGrafter"/>
</dbReference>
<evidence type="ECO:0000313" key="16">
    <source>
        <dbReference type="Proteomes" id="UP000229340"/>
    </source>
</evidence>
<dbReference type="Pfam" id="PF20260">
    <property type="entry name" value="PUA_4"/>
    <property type="match status" value="1"/>
</dbReference>
<keyword evidence="9 12" id="KW-0949">S-adenosyl-L-methionine</keyword>
<evidence type="ECO:0000256" key="12">
    <source>
        <dbReference type="PIRNR" id="PIRNR015601"/>
    </source>
</evidence>
<evidence type="ECO:0000256" key="2">
    <source>
        <dbReference type="ARBA" id="ARBA00005528"/>
    </source>
</evidence>
<dbReference type="NCBIfam" id="NF008692">
    <property type="entry name" value="PRK11713.1-5"/>
    <property type="match status" value="1"/>
</dbReference>
<dbReference type="CDD" id="cd18084">
    <property type="entry name" value="RsmE-like"/>
    <property type="match status" value="1"/>
</dbReference>
<evidence type="ECO:0000256" key="1">
    <source>
        <dbReference type="ARBA" id="ARBA00004496"/>
    </source>
</evidence>
<dbReference type="PANTHER" id="PTHR30027:SF3">
    <property type="entry name" value="16S RRNA (URACIL(1498)-N(3))-METHYLTRANSFERASE"/>
    <property type="match status" value="1"/>
</dbReference>
<dbReference type="Gene3D" id="3.40.1280.10">
    <property type="match status" value="1"/>
</dbReference>
<dbReference type="SUPFAM" id="SSF75217">
    <property type="entry name" value="alpha/beta knot"/>
    <property type="match status" value="1"/>
</dbReference>
<evidence type="ECO:0000259" key="14">
    <source>
        <dbReference type="Pfam" id="PF20260"/>
    </source>
</evidence>
<dbReference type="AlphaFoldDB" id="A0A2D2LTX3"/>
<evidence type="ECO:0000256" key="3">
    <source>
        <dbReference type="ARBA" id="ARBA00012328"/>
    </source>
</evidence>
<feature type="domain" description="Ribosomal RNA small subunit methyltransferase E methyltransferase" evidence="13">
    <location>
        <begin position="228"/>
        <end position="282"/>
    </location>
</feature>
<dbReference type="PANTHER" id="PTHR30027">
    <property type="entry name" value="RIBOSOMAL RNA SMALL SUBUNIT METHYLTRANSFERASE E"/>
    <property type="match status" value="1"/>
</dbReference>
<dbReference type="InterPro" id="IPR006700">
    <property type="entry name" value="RsmE"/>
</dbReference>
<comment type="catalytic activity">
    <reaction evidence="11 12">
        <text>uridine(1498) in 16S rRNA + S-adenosyl-L-methionine = N(3)-methyluridine(1498) in 16S rRNA + S-adenosyl-L-homocysteine + H(+)</text>
        <dbReference type="Rhea" id="RHEA:42920"/>
        <dbReference type="Rhea" id="RHEA-COMP:10283"/>
        <dbReference type="Rhea" id="RHEA-COMP:10284"/>
        <dbReference type="ChEBI" id="CHEBI:15378"/>
        <dbReference type="ChEBI" id="CHEBI:57856"/>
        <dbReference type="ChEBI" id="CHEBI:59789"/>
        <dbReference type="ChEBI" id="CHEBI:65315"/>
        <dbReference type="ChEBI" id="CHEBI:74502"/>
        <dbReference type="EC" id="2.1.1.193"/>
    </reaction>
</comment>
<evidence type="ECO:0000256" key="11">
    <source>
        <dbReference type="ARBA" id="ARBA00047944"/>
    </source>
</evidence>
<keyword evidence="7 12" id="KW-0489">Methyltransferase</keyword>
<gene>
    <name evidence="15" type="ORF">NP7_03930</name>
</gene>
<dbReference type="GO" id="GO:0005737">
    <property type="term" value="C:cytoplasm"/>
    <property type="evidence" value="ECO:0007669"/>
    <property type="project" value="UniProtKB-SubCell"/>
</dbReference>
<dbReference type="RefSeq" id="WP_100269780.1">
    <property type="nucleotide sequence ID" value="NZ_CP024443.1"/>
</dbReference>
<keyword evidence="6 12" id="KW-0698">rRNA processing</keyword>
<dbReference type="InterPro" id="IPR015947">
    <property type="entry name" value="PUA-like_sf"/>
</dbReference>
<evidence type="ECO:0000256" key="6">
    <source>
        <dbReference type="ARBA" id="ARBA00022552"/>
    </source>
</evidence>
<comment type="subcellular location">
    <subcellularLocation>
        <location evidence="1 12">Cytoplasm</location>
    </subcellularLocation>
</comment>
<protein>
    <recommendedName>
        <fullName evidence="4 12">Ribosomal RNA small subunit methyltransferase E</fullName>
        <ecNumber evidence="3 12">2.1.1.193</ecNumber>
    </recommendedName>
</protein>
<feature type="domain" description="Ribosomal RNA small subunit methyltransferase E methyltransferase" evidence="13">
    <location>
        <begin position="76"/>
        <end position="165"/>
    </location>
</feature>
<evidence type="ECO:0000313" key="15">
    <source>
        <dbReference type="EMBL" id="ATR78479.1"/>
    </source>
</evidence>
<dbReference type="Pfam" id="PF04452">
    <property type="entry name" value="Methyltrans_RNA"/>
    <property type="match status" value="2"/>
</dbReference>
<evidence type="ECO:0000256" key="5">
    <source>
        <dbReference type="ARBA" id="ARBA00022490"/>
    </source>
</evidence>
<sequence length="294" mass="32640">MRRFFYNQPNSLQVGSTVPLTEEIFHHWCKVLRASVGEQALFFDGQGGEYTVTLTDITKKQALVTITDFNPINRDLPFTVNIALVMSRGERMDYAIQKATELGVSSIQLLTSQHGEVRLKADQTDKKLAHWQQVAVSACEQCGLNIVPNLLAPKAFSDWIGEPAGVPTSSDVTKLILAVPSNDRGVATPCNQIQADDIEHNDIEHNDIEPITPPTPYPNPLPHITNQFRQCTLAQFWLLIGAEGGFSAQEITQAIERDFMPWQIGERVLRTETAPVVALSSLLTLHQTLTLAQE</sequence>
<dbReference type="STRING" id="34062.AXE82_00030"/>
<evidence type="ECO:0000256" key="7">
    <source>
        <dbReference type="ARBA" id="ARBA00022603"/>
    </source>
</evidence>
<evidence type="ECO:0000256" key="9">
    <source>
        <dbReference type="ARBA" id="ARBA00022691"/>
    </source>
</evidence>
<keyword evidence="5 12" id="KW-0963">Cytoplasm</keyword>
<evidence type="ECO:0000256" key="8">
    <source>
        <dbReference type="ARBA" id="ARBA00022679"/>
    </source>
</evidence>
<comment type="similarity">
    <text evidence="2 12">Belongs to the RNA methyltransferase RsmE family.</text>
</comment>
<dbReference type="SUPFAM" id="SSF88697">
    <property type="entry name" value="PUA domain-like"/>
    <property type="match status" value="1"/>
</dbReference>
<organism evidence="15 16">
    <name type="scientific">Faucicola osloensis</name>
    <name type="common">Moraxella osloensis</name>
    <dbReference type="NCBI Taxonomy" id="34062"/>
    <lineage>
        <taxon>Bacteria</taxon>
        <taxon>Pseudomonadati</taxon>
        <taxon>Pseudomonadota</taxon>
        <taxon>Gammaproteobacteria</taxon>
        <taxon>Moraxellales</taxon>
        <taxon>Moraxellaceae</taxon>
        <taxon>Faucicola</taxon>
    </lineage>
</organism>
<dbReference type="NCBIfam" id="TIGR00046">
    <property type="entry name" value="RsmE family RNA methyltransferase"/>
    <property type="match status" value="2"/>
</dbReference>
<dbReference type="InterPro" id="IPR029028">
    <property type="entry name" value="Alpha/beta_knot_MTases"/>
</dbReference>
<dbReference type="Proteomes" id="UP000229340">
    <property type="component" value="Chromosome"/>
</dbReference>
<dbReference type="InterPro" id="IPR046886">
    <property type="entry name" value="RsmE_MTase_dom"/>
</dbReference>
<evidence type="ECO:0000259" key="13">
    <source>
        <dbReference type="Pfam" id="PF04452"/>
    </source>
</evidence>
<dbReference type="GO" id="GO:0070475">
    <property type="term" value="P:rRNA base methylation"/>
    <property type="evidence" value="ECO:0007669"/>
    <property type="project" value="TreeGrafter"/>
</dbReference>
<proteinExistence type="inferred from homology"/>
<name>A0A2D2LTX3_FAUOS</name>
<comment type="function">
    <text evidence="10 12">Specifically methylates the N3 position of the uracil ring of uridine 1498 (m3U1498) in 16S rRNA. Acts on the fully assembled 30S ribosomal subunit.</text>
</comment>
<dbReference type="InterPro" id="IPR046887">
    <property type="entry name" value="RsmE_PUA-like"/>
</dbReference>
<keyword evidence="8 12" id="KW-0808">Transferase</keyword>
<reference evidence="16" key="1">
    <citation type="submission" date="2017-11" db="EMBL/GenBank/DDBJ databases">
        <title>Complete genome sequence of Moraxella osloensis NP7 isolated from human skin.</title>
        <authorList>
            <person name="Lee K."/>
            <person name="Lim J.Y."/>
            <person name="Hwang I."/>
        </authorList>
    </citation>
    <scope>NUCLEOTIDE SEQUENCE [LARGE SCALE GENOMIC DNA]</scope>
    <source>
        <strain evidence="16">NP7</strain>
    </source>
</reference>